<dbReference type="SUPFAM" id="SSF69618">
    <property type="entry name" value="HemD-like"/>
    <property type="match status" value="1"/>
</dbReference>
<dbReference type="Pfam" id="PF02602">
    <property type="entry name" value="HEM4"/>
    <property type="match status" value="1"/>
</dbReference>
<dbReference type="UniPathway" id="UPA00251">
    <property type="reaction ID" value="UER00320"/>
</dbReference>
<accession>X6P0P2</accession>
<keyword evidence="3" id="KW-1185">Reference proteome</keyword>
<protein>
    <recommendedName>
        <fullName evidence="1">Tetrapyrrole biosynthesis uroporphyrinogen III synthase domain-containing protein</fullName>
    </recommendedName>
</protein>
<dbReference type="InterPro" id="IPR003754">
    <property type="entry name" value="4pyrrol_synth_uPrphyn_synth"/>
</dbReference>
<dbReference type="InterPro" id="IPR039793">
    <property type="entry name" value="UROS/Hem4"/>
</dbReference>
<organism evidence="2 3">
    <name type="scientific">Reticulomyxa filosa</name>
    <dbReference type="NCBI Taxonomy" id="46433"/>
    <lineage>
        <taxon>Eukaryota</taxon>
        <taxon>Sar</taxon>
        <taxon>Rhizaria</taxon>
        <taxon>Retaria</taxon>
        <taxon>Foraminifera</taxon>
        <taxon>Monothalamids</taxon>
        <taxon>Reticulomyxidae</taxon>
        <taxon>Reticulomyxa</taxon>
    </lineage>
</organism>
<dbReference type="EMBL" id="ASPP01005130">
    <property type="protein sequence ID" value="ETO31102.1"/>
    <property type="molecule type" value="Genomic_DNA"/>
</dbReference>
<dbReference type="AlphaFoldDB" id="X6P0P2"/>
<evidence type="ECO:0000259" key="1">
    <source>
        <dbReference type="Pfam" id="PF02602"/>
    </source>
</evidence>
<gene>
    <name evidence="2" type="ORF">RFI_06017</name>
</gene>
<dbReference type="PANTHER" id="PTHR12390:SF0">
    <property type="entry name" value="UROPORPHYRINOGEN-III SYNTHASE"/>
    <property type="match status" value="1"/>
</dbReference>
<dbReference type="Gene3D" id="3.40.50.10090">
    <property type="match status" value="2"/>
</dbReference>
<evidence type="ECO:0000313" key="3">
    <source>
        <dbReference type="Proteomes" id="UP000023152"/>
    </source>
</evidence>
<dbReference type="InterPro" id="IPR036108">
    <property type="entry name" value="4pyrrol_syn_uPrphyn_synt_sf"/>
</dbReference>
<dbReference type="GO" id="GO:0005829">
    <property type="term" value="C:cytosol"/>
    <property type="evidence" value="ECO:0007669"/>
    <property type="project" value="TreeGrafter"/>
</dbReference>
<feature type="domain" description="Tetrapyrrole biosynthesis uroporphyrinogen III synthase" evidence="1">
    <location>
        <begin position="32"/>
        <end position="207"/>
    </location>
</feature>
<dbReference type="CDD" id="cd06578">
    <property type="entry name" value="HemD"/>
    <property type="match status" value="1"/>
</dbReference>
<dbReference type="GO" id="GO:0006780">
    <property type="term" value="P:uroporphyrinogen III biosynthetic process"/>
    <property type="evidence" value="ECO:0007669"/>
    <property type="project" value="InterPro"/>
</dbReference>
<evidence type="ECO:0000313" key="2">
    <source>
        <dbReference type="EMBL" id="ETO31102.1"/>
    </source>
</evidence>
<name>X6P0P2_RETFI</name>
<dbReference type="GO" id="GO:0006782">
    <property type="term" value="P:protoporphyrinogen IX biosynthetic process"/>
    <property type="evidence" value="ECO:0007669"/>
    <property type="project" value="UniProtKB-UniPathway"/>
</dbReference>
<reference evidence="2 3" key="1">
    <citation type="journal article" date="2013" name="Curr. Biol.">
        <title>The Genome of the Foraminiferan Reticulomyxa filosa.</title>
        <authorList>
            <person name="Glockner G."/>
            <person name="Hulsmann N."/>
            <person name="Schleicher M."/>
            <person name="Noegel A.A."/>
            <person name="Eichinger L."/>
            <person name="Gallinger C."/>
            <person name="Pawlowski J."/>
            <person name="Sierra R."/>
            <person name="Euteneuer U."/>
            <person name="Pillet L."/>
            <person name="Moustafa A."/>
            <person name="Platzer M."/>
            <person name="Groth M."/>
            <person name="Szafranski K."/>
            <person name="Schliwa M."/>
        </authorList>
    </citation>
    <scope>NUCLEOTIDE SEQUENCE [LARGE SCALE GENOMIC DNA]</scope>
</reference>
<dbReference type="GO" id="GO:0004852">
    <property type="term" value="F:uroporphyrinogen-III synthase activity"/>
    <property type="evidence" value="ECO:0007669"/>
    <property type="project" value="InterPro"/>
</dbReference>
<dbReference type="PANTHER" id="PTHR12390">
    <property type="entry name" value="UROPORPHYRINOGEN III SYNTHASE"/>
    <property type="match status" value="1"/>
</dbReference>
<comment type="caution">
    <text evidence="2">The sequence shown here is derived from an EMBL/GenBank/DDBJ whole genome shotgun (WGS) entry which is preliminary data.</text>
</comment>
<sequence>MCGKSSDNESDSKQSITTGLNFTNEKDFSLPFPIFALGEATKQTLSEKFPALNVMTFEESVDGRSLAAAIVKYDKSRNKEEKTKPLLLLLGERHRPELMTELSSEHISFDTEIVYKSVDNEELGNFTTAKGDTENSPLVVVWCFFSPNGVTVVDKHVSSKFSQNLSEFVTQNNIVTCAFGNTTARRISDFKCNVDIVSQKPTAEALASVIKEYAQHKQQ</sequence>
<dbReference type="Proteomes" id="UP000023152">
    <property type="component" value="Unassembled WGS sequence"/>
</dbReference>
<proteinExistence type="predicted"/>